<evidence type="ECO:0000313" key="2">
    <source>
        <dbReference type="Proteomes" id="UP000518752"/>
    </source>
</evidence>
<name>A0A8H5M5I9_9AGAR</name>
<sequence>MGVWKKTSRAYKLFKTTNQYDRVTKDIETAKHQGLPYAGASTAQGLVYTYENPKYRHYQGFAVVATWYDPPWMWFDGQGIWEAAFRDILDLATHNALKGIKTSMELAVKLKVSDPQGFIYPTTQSKNTIQFVDIHYGSDVIAKQMLAIVEEYM</sequence>
<organism evidence="1 2">
    <name type="scientific">Collybiopsis confluens</name>
    <dbReference type="NCBI Taxonomy" id="2823264"/>
    <lineage>
        <taxon>Eukaryota</taxon>
        <taxon>Fungi</taxon>
        <taxon>Dikarya</taxon>
        <taxon>Basidiomycota</taxon>
        <taxon>Agaricomycotina</taxon>
        <taxon>Agaricomycetes</taxon>
        <taxon>Agaricomycetidae</taxon>
        <taxon>Agaricales</taxon>
        <taxon>Marasmiineae</taxon>
        <taxon>Omphalotaceae</taxon>
        <taxon>Collybiopsis</taxon>
    </lineage>
</organism>
<dbReference type="OrthoDB" id="3252968at2759"/>
<proteinExistence type="predicted"/>
<accession>A0A8H5M5I9</accession>
<dbReference type="AlphaFoldDB" id="A0A8H5M5I9"/>
<dbReference type="Proteomes" id="UP000518752">
    <property type="component" value="Unassembled WGS sequence"/>
</dbReference>
<comment type="caution">
    <text evidence="1">The sequence shown here is derived from an EMBL/GenBank/DDBJ whole genome shotgun (WGS) entry which is preliminary data.</text>
</comment>
<protein>
    <submittedName>
        <fullName evidence="1">Uncharacterized protein</fullName>
    </submittedName>
</protein>
<evidence type="ECO:0000313" key="1">
    <source>
        <dbReference type="EMBL" id="KAF5381471.1"/>
    </source>
</evidence>
<keyword evidence="2" id="KW-1185">Reference proteome</keyword>
<reference evidence="1 2" key="1">
    <citation type="journal article" date="2020" name="ISME J.">
        <title>Uncovering the hidden diversity of litter-decomposition mechanisms in mushroom-forming fungi.</title>
        <authorList>
            <person name="Floudas D."/>
            <person name="Bentzer J."/>
            <person name="Ahren D."/>
            <person name="Johansson T."/>
            <person name="Persson P."/>
            <person name="Tunlid A."/>
        </authorList>
    </citation>
    <scope>NUCLEOTIDE SEQUENCE [LARGE SCALE GENOMIC DNA]</scope>
    <source>
        <strain evidence="1 2">CBS 406.79</strain>
    </source>
</reference>
<gene>
    <name evidence="1" type="ORF">D9757_008181</name>
</gene>
<dbReference type="EMBL" id="JAACJN010000057">
    <property type="protein sequence ID" value="KAF5381471.1"/>
    <property type="molecule type" value="Genomic_DNA"/>
</dbReference>